<gene>
    <name evidence="13" type="ORF">AYL44_10155</name>
</gene>
<comment type="caution">
    <text evidence="13">The sequence shown here is derived from an EMBL/GenBank/DDBJ whole genome shotgun (WGS) entry which is preliminary data.</text>
</comment>
<evidence type="ECO:0000256" key="4">
    <source>
        <dbReference type="ARBA" id="ARBA00022475"/>
    </source>
</evidence>
<evidence type="ECO:0000256" key="3">
    <source>
        <dbReference type="ARBA" id="ARBA00012438"/>
    </source>
</evidence>
<dbReference type="AlphaFoldDB" id="A0A177KAS1"/>
<dbReference type="InterPro" id="IPR003594">
    <property type="entry name" value="HATPase_dom"/>
</dbReference>
<keyword evidence="7" id="KW-0418">Kinase</keyword>
<sequence length="421" mass="43780">MARPRPTSAASRVFVAVSAAVVVLSLAIAGILLWEGQRAVRAEAERVTRAVAETIADSGGVVDALAQGDRDTASRVLQPEIEAIIADADVDFVTVMDPSGIRITHPDPARIGERYLGTIPDGTATLTEEFTGTLGPSVRTIVPVDSDGEVVGRVSVGVTIGSIAETLGPRVLVAVGIAVVLAAAGLAGAIFARRATRRVTGDLPAGAVRDAVSSYESMRTLGEALRAQTHEHGNRLHTAIALLELGRTSEAIEILSEDARQSQLLVDQVAARREGDPTVGALLLGKASQAAERGVEWRARIDADAPRSVLSPVDAVSVVGNLIDNALDAAASGAAPRWVHVRMTRTAEDELAVEVADSGDGIPAEIADRIFAHGFSTKPAGELGRGVGLALVRSIVEEAEGTISVASDPTTFRVILPRRNG</sequence>
<keyword evidence="7" id="KW-0808">Transferase</keyword>
<dbReference type="InterPro" id="IPR036890">
    <property type="entry name" value="HATPase_C_sf"/>
</dbReference>
<evidence type="ECO:0000256" key="8">
    <source>
        <dbReference type="ARBA" id="ARBA00022989"/>
    </source>
</evidence>
<feature type="transmembrane region" description="Helical" evidence="11">
    <location>
        <begin position="171"/>
        <end position="192"/>
    </location>
</feature>
<keyword evidence="8 11" id="KW-1133">Transmembrane helix</keyword>
<proteinExistence type="predicted"/>
<comment type="catalytic activity">
    <reaction evidence="1">
        <text>ATP + protein L-histidine = ADP + protein N-phospho-L-histidine.</text>
        <dbReference type="EC" id="2.7.13.3"/>
    </reaction>
</comment>
<dbReference type="Gene3D" id="3.30.450.20">
    <property type="entry name" value="PAS domain"/>
    <property type="match status" value="1"/>
</dbReference>
<dbReference type="InterPro" id="IPR004358">
    <property type="entry name" value="Sig_transdc_His_kin-like_C"/>
</dbReference>
<evidence type="ECO:0000256" key="9">
    <source>
        <dbReference type="ARBA" id="ARBA00023012"/>
    </source>
</evidence>
<keyword evidence="5" id="KW-0597">Phosphoprotein</keyword>
<accession>A0A177KAS1</accession>
<dbReference type="RefSeq" id="WP_064003167.1">
    <property type="nucleotide sequence ID" value="NZ_LSTV01000003.1"/>
</dbReference>
<evidence type="ECO:0000256" key="1">
    <source>
        <dbReference type="ARBA" id="ARBA00000085"/>
    </source>
</evidence>
<evidence type="ECO:0000259" key="12">
    <source>
        <dbReference type="PROSITE" id="PS50109"/>
    </source>
</evidence>
<organism evidence="13 14">
    <name type="scientific">Microbacterium oleivorans</name>
    <dbReference type="NCBI Taxonomy" id="273677"/>
    <lineage>
        <taxon>Bacteria</taxon>
        <taxon>Bacillati</taxon>
        <taxon>Actinomycetota</taxon>
        <taxon>Actinomycetes</taxon>
        <taxon>Micrococcales</taxon>
        <taxon>Microbacteriaceae</taxon>
        <taxon>Microbacterium</taxon>
    </lineage>
</organism>
<evidence type="ECO:0000313" key="14">
    <source>
        <dbReference type="Proteomes" id="UP000076998"/>
    </source>
</evidence>
<dbReference type="SMART" id="SM00387">
    <property type="entry name" value="HATPase_c"/>
    <property type="match status" value="1"/>
</dbReference>
<evidence type="ECO:0000256" key="5">
    <source>
        <dbReference type="ARBA" id="ARBA00022553"/>
    </source>
</evidence>
<dbReference type="PRINTS" id="PR00344">
    <property type="entry name" value="BCTRLSENSOR"/>
</dbReference>
<reference evidence="13 14" key="1">
    <citation type="submission" date="2016-02" db="EMBL/GenBank/DDBJ databases">
        <authorList>
            <person name="Wen L."/>
            <person name="He K."/>
            <person name="Yang H."/>
        </authorList>
    </citation>
    <scope>NUCLEOTIDE SEQUENCE [LARGE SCALE GENOMIC DNA]</scope>
    <source>
        <strain evidence="13 14">CD11_3</strain>
    </source>
</reference>
<evidence type="ECO:0000256" key="6">
    <source>
        <dbReference type="ARBA" id="ARBA00022692"/>
    </source>
</evidence>
<dbReference type="GO" id="GO:0000155">
    <property type="term" value="F:phosphorelay sensor kinase activity"/>
    <property type="evidence" value="ECO:0007669"/>
    <property type="project" value="TreeGrafter"/>
</dbReference>
<keyword evidence="9" id="KW-0902">Two-component regulatory system</keyword>
<dbReference type="SUPFAM" id="SSF103190">
    <property type="entry name" value="Sensory domain-like"/>
    <property type="match status" value="1"/>
</dbReference>
<dbReference type="SUPFAM" id="SSF55874">
    <property type="entry name" value="ATPase domain of HSP90 chaperone/DNA topoisomerase II/histidine kinase"/>
    <property type="match status" value="1"/>
</dbReference>
<evidence type="ECO:0000313" key="13">
    <source>
        <dbReference type="EMBL" id="OAH49925.1"/>
    </source>
</evidence>
<dbReference type="Proteomes" id="UP000076998">
    <property type="component" value="Unassembled WGS sequence"/>
</dbReference>
<dbReference type="Gene3D" id="3.30.565.10">
    <property type="entry name" value="Histidine kinase-like ATPase, C-terminal domain"/>
    <property type="match status" value="1"/>
</dbReference>
<dbReference type="OrthoDB" id="9792686at2"/>
<comment type="subcellular location">
    <subcellularLocation>
        <location evidence="2">Cell membrane</location>
        <topology evidence="2">Multi-pass membrane protein</topology>
    </subcellularLocation>
</comment>
<dbReference type="PANTHER" id="PTHR43547">
    <property type="entry name" value="TWO-COMPONENT HISTIDINE KINASE"/>
    <property type="match status" value="1"/>
</dbReference>
<evidence type="ECO:0000256" key="2">
    <source>
        <dbReference type="ARBA" id="ARBA00004651"/>
    </source>
</evidence>
<evidence type="ECO:0000256" key="7">
    <source>
        <dbReference type="ARBA" id="ARBA00022777"/>
    </source>
</evidence>
<dbReference type="InterPro" id="IPR033463">
    <property type="entry name" value="sCache_3"/>
</dbReference>
<dbReference type="GO" id="GO:0005886">
    <property type="term" value="C:plasma membrane"/>
    <property type="evidence" value="ECO:0007669"/>
    <property type="project" value="UniProtKB-SubCell"/>
</dbReference>
<evidence type="ECO:0000256" key="10">
    <source>
        <dbReference type="ARBA" id="ARBA00023136"/>
    </source>
</evidence>
<evidence type="ECO:0000256" key="11">
    <source>
        <dbReference type="SAM" id="Phobius"/>
    </source>
</evidence>
<dbReference type="Pfam" id="PF17203">
    <property type="entry name" value="sCache_3_2"/>
    <property type="match status" value="1"/>
</dbReference>
<keyword evidence="4" id="KW-1003">Cell membrane</keyword>
<dbReference type="EC" id="2.7.13.3" evidence="3"/>
<dbReference type="PROSITE" id="PS50109">
    <property type="entry name" value="HIS_KIN"/>
    <property type="match status" value="1"/>
</dbReference>
<dbReference type="InterPro" id="IPR005467">
    <property type="entry name" value="His_kinase_dom"/>
</dbReference>
<dbReference type="EMBL" id="LSTV01000003">
    <property type="protein sequence ID" value="OAH49925.1"/>
    <property type="molecule type" value="Genomic_DNA"/>
</dbReference>
<keyword evidence="10 11" id="KW-0472">Membrane</keyword>
<dbReference type="PANTHER" id="PTHR43547:SF10">
    <property type="entry name" value="SENSOR HISTIDINE KINASE DCUS"/>
    <property type="match status" value="1"/>
</dbReference>
<feature type="domain" description="Histidine kinase" evidence="12">
    <location>
        <begin position="227"/>
        <end position="420"/>
    </location>
</feature>
<dbReference type="InterPro" id="IPR029151">
    <property type="entry name" value="Sensor-like_sf"/>
</dbReference>
<name>A0A177KAS1_9MICO</name>
<protein>
    <recommendedName>
        <fullName evidence="3">histidine kinase</fullName>
        <ecNumber evidence="3">2.7.13.3</ecNumber>
    </recommendedName>
</protein>
<dbReference type="Pfam" id="PF02518">
    <property type="entry name" value="HATPase_c"/>
    <property type="match status" value="1"/>
</dbReference>
<keyword evidence="6 11" id="KW-0812">Transmembrane</keyword>